<dbReference type="InterPro" id="IPR001265">
    <property type="entry name" value="Formin_Cappuccino_subfam"/>
</dbReference>
<evidence type="ECO:0000256" key="1">
    <source>
        <dbReference type="ARBA" id="ARBA00008214"/>
    </source>
</evidence>
<evidence type="ECO:0000256" key="4">
    <source>
        <dbReference type="SAM" id="Coils"/>
    </source>
</evidence>
<keyword evidence="2 4" id="KW-0175">Coiled coil</keyword>
<evidence type="ECO:0000259" key="7">
    <source>
        <dbReference type="PROSITE" id="PS51232"/>
    </source>
</evidence>
<dbReference type="SUPFAM" id="SSF48371">
    <property type="entry name" value="ARM repeat"/>
    <property type="match status" value="1"/>
</dbReference>
<dbReference type="InterPro" id="IPR011989">
    <property type="entry name" value="ARM-like"/>
</dbReference>
<feature type="domain" description="FH2" evidence="8">
    <location>
        <begin position="698"/>
        <end position="1084"/>
    </location>
</feature>
<dbReference type="Pfam" id="PF02181">
    <property type="entry name" value="FH2"/>
    <property type="match status" value="1"/>
</dbReference>
<dbReference type="Pfam" id="PF06371">
    <property type="entry name" value="Drf_GBD"/>
    <property type="match status" value="1"/>
</dbReference>
<dbReference type="GO" id="GO:0008017">
    <property type="term" value="F:microtubule binding"/>
    <property type="evidence" value="ECO:0007669"/>
    <property type="project" value="InterPro"/>
</dbReference>
<dbReference type="Pfam" id="PF00168">
    <property type="entry name" value="C2"/>
    <property type="match status" value="1"/>
</dbReference>
<dbReference type="PANTHER" id="PTHR46345:SF8">
    <property type="entry name" value="FORMIN 3, ISOFORM B"/>
    <property type="match status" value="1"/>
</dbReference>
<evidence type="ECO:0000256" key="3">
    <source>
        <dbReference type="ARBA" id="ARBA00023203"/>
    </source>
</evidence>
<dbReference type="InterPro" id="IPR000008">
    <property type="entry name" value="C2_dom"/>
</dbReference>
<dbReference type="Gene3D" id="2.60.40.150">
    <property type="entry name" value="C2 domain"/>
    <property type="match status" value="1"/>
</dbReference>
<dbReference type="SMART" id="SM01139">
    <property type="entry name" value="Drf_FH3"/>
    <property type="match status" value="1"/>
</dbReference>
<feature type="region of interest" description="Disordered" evidence="5">
    <location>
        <begin position="623"/>
        <end position="709"/>
    </location>
</feature>
<dbReference type="PROSITE" id="PS51232">
    <property type="entry name" value="GBD_FH3"/>
    <property type="match status" value="1"/>
</dbReference>
<feature type="region of interest" description="Disordered" evidence="5">
    <location>
        <begin position="1133"/>
        <end position="1161"/>
    </location>
</feature>
<dbReference type="STRING" id="1890364.A0A2P6MZN7"/>
<organism evidence="9 10">
    <name type="scientific">Planoprotostelium fungivorum</name>
    <dbReference type="NCBI Taxonomy" id="1890364"/>
    <lineage>
        <taxon>Eukaryota</taxon>
        <taxon>Amoebozoa</taxon>
        <taxon>Evosea</taxon>
        <taxon>Variosea</taxon>
        <taxon>Cavosteliida</taxon>
        <taxon>Cavosteliaceae</taxon>
        <taxon>Planoprotostelium</taxon>
    </lineage>
</organism>
<feature type="coiled-coil region" evidence="4">
    <location>
        <begin position="1055"/>
        <end position="1082"/>
    </location>
</feature>
<feature type="compositionally biased region" description="Basic and acidic residues" evidence="5">
    <location>
        <begin position="696"/>
        <end position="706"/>
    </location>
</feature>
<dbReference type="InterPro" id="IPR042201">
    <property type="entry name" value="FH2_Formin_sf"/>
</dbReference>
<dbReference type="InterPro" id="IPR010472">
    <property type="entry name" value="FH3_dom"/>
</dbReference>
<dbReference type="GO" id="GO:0003779">
    <property type="term" value="F:actin binding"/>
    <property type="evidence" value="ECO:0007669"/>
    <property type="project" value="UniProtKB-KW"/>
</dbReference>
<dbReference type="Gene3D" id="1.20.58.2220">
    <property type="entry name" value="Formin, FH2 domain"/>
    <property type="match status" value="1"/>
</dbReference>
<accession>A0A2P6MZN7</accession>
<evidence type="ECO:0008006" key="11">
    <source>
        <dbReference type="Google" id="ProtNLM"/>
    </source>
</evidence>
<feature type="domain" description="GBD/FH3" evidence="7">
    <location>
        <begin position="191"/>
        <end position="560"/>
    </location>
</feature>
<sequence length="1161" mass="128575">MQLCRGGDFSQLTQWGTRAAYKRLSDPVSMESRGAFGSHHYNGGILSEEANVGWSLNRGESLLFRSDMASTYVKVTVYSAHYDDPKGATLYVRLKLGNVSFKTTPRKENNPVWNESFNFEVRDPSTEILRVSLFNSRNQLTAMRAVGNVDIPLSSPMDENSKNEFSRNLGESNEVLIFISPVGFGNKKHEIERPPDAEVLSQFDEFVETMGMKGAQLDKMKAMDITQKWNLIKQRYIANQSNIKRVDNNPQVWALKLREEPTYKTINTLRHWLTSEPVEWIRGFLNVGGADRLAFFVENIEMKKQKSPEDFNSVGEALRGIRAIMNFTPGLEAVIKNDKLIEAMALCLDLSLDEKDAMVLVFEFIVLCGAPNGHKRTIKAFDHYMNKRKEKRRFWNLVQQMKLTSAADLKAAYMALINAICNVPEEVKTRIALRSEFRACEIYAEFQRSRDLMEKPEYELLKKQVEIFEEEDQEDDEAALSFAINNVSMDNPTELTRIISERTKNQGVDGVFVEILQSLLRLATGKADKSQWSTVSESMKEGKINGNSEQEIKELQKRVATLQIEMRERDEALKAAQQQAAASVKTNNNNTASTAELEDLKKEVEDLKAKLAAAVVVVVDAPPVEGGAPPPPPPPDGVVEESSAPPPPPPPGGSEEGGGPPPPPPPPGGAPPPPAPPGGGPPPPPGAPAAKPPQRPRRDYMKEPKTKMKGLQWTKLDENKLKGTVFDQFGEKLTAFRIDFGEIETNFGVKEVKKAESSQEASGGAVVQEGPPQLLDGKTSQNIMIFLSQFRGQSHKDIAKALSNMDDSIKLSHVKSIRNFLSSDVSGIDAYISEGGDASKLAQAESFIFEITKVPFLTQKLKLLQFKAEFASKKDDIKPAMDLLKRACQQVLNTNTFKTMIELILAVGNYINGGTKRGEAFGFKFQTLGRLGDFKTTDNQKSLIHYVYDIAVRQSPDTVQFMSEMTDVQPASRVIFSGLKADVAALKKEYAEVKQAAESMQGDDAFVERAGQEVEKISKDAEDLEALYAKAASFLAADPSTIQPEEFFTTINKFIEDFRQAIKVTKERAEKAEREKKKAAGLAARGPNALASKMTPMMMSPGLGGGLRNRNGSVDDKGEDSAFGNLLSAMTNGQAFKARRDRERLSQRLSPGEVANALTKS</sequence>
<dbReference type="SUPFAM" id="SSF101447">
    <property type="entry name" value="Formin homology 2 domain (FH2 domain)"/>
    <property type="match status" value="1"/>
</dbReference>
<keyword evidence="3" id="KW-0009">Actin-binding</keyword>
<dbReference type="GO" id="GO:0005884">
    <property type="term" value="C:actin filament"/>
    <property type="evidence" value="ECO:0007669"/>
    <property type="project" value="InterPro"/>
</dbReference>
<evidence type="ECO:0000259" key="8">
    <source>
        <dbReference type="PROSITE" id="PS51444"/>
    </source>
</evidence>
<dbReference type="SMART" id="SM01140">
    <property type="entry name" value="Drf_GBD"/>
    <property type="match status" value="1"/>
</dbReference>
<feature type="domain" description="C2" evidence="6">
    <location>
        <begin position="54"/>
        <end position="166"/>
    </location>
</feature>
<comment type="similarity">
    <text evidence="1">Belongs to the formin homology family. Diaphanous subfamily.</text>
</comment>
<dbReference type="Gene3D" id="1.25.10.10">
    <property type="entry name" value="Leucine-rich Repeat Variant"/>
    <property type="match status" value="1"/>
</dbReference>
<gene>
    <name evidence="9" type="ORF">PROFUN_14508</name>
</gene>
<dbReference type="PROSITE" id="PS50004">
    <property type="entry name" value="C2"/>
    <property type="match status" value="1"/>
</dbReference>
<name>A0A2P6MZN7_9EUKA</name>
<evidence type="ECO:0000313" key="10">
    <source>
        <dbReference type="Proteomes" id="UP000241769"/>
    </source>
</evidence>
<keyword evidence="10" id="KW-1185">Reference proteome</keyword>
<dbReference type="SMART" id="SM00498">
    <property type="entry name" value="FH2"/>
    <property type="match status" value="1"/>
</dbReference>
<dbReference type="PRINTS" id="PR00828">
    <property type="entry name" value="FORMIN"/>
</dbReference>
<dbReference type="InterPro" id="IPR016024">
    <property type="entry name" value="ARM-type_fold"/>
</dbReference>
<feature type="compositionally biased region" description="Pro residues" evidence="5">
    <location>
        <begin position="659"/>
        <end position="693"/>
    </location>
</feature>
<dbReference type="InterPro" id="IPR035892">
    <property type="entry name" value="C2_domain_sf"/>
</dbReference>
<dbReference type="AlphaFoldDB" id="A0A2P6MZN7"/>
<dbReference type="InterPro" id="IPR010473">
    <property type="entry name" value="GTPase-bd"/>
</dbReference>
<dbReference type="GO" id="GO:0045010">
    <property type="term" value="P:actin nucleation"/>
    <property type="evidence" value="ECO:0007669"/>
    <property type="project" value="InterPro"/>
</dbReference>
<dbReference type="InterPro" id="IPR015425">
    <property type="entry name" value="FH2_Formin"/>
</dbReference>
<dbReference type="InParanoid" id="A0A2P6MZN7"/>
<comment type="caution">
    <text evidence="9">The sequence shown here is derived from an EMBL/GenBank/DDBJ whole genome shotgun (WGS) entry which is preliminary data.</text>
</comment>
<dbReference type="CDD" id="cd00030">
    <property type="entry name" value="C2"/>
    <property type="match status" value="1"/>
</dbReference>
<protein>
    <recommendedName>
        <fullName evidence="11">Actin binding protein</fullName>
    </recommendedName>
</protein>
<evidence type="ECO:0000256" key="5">
    <source>
        <dbReference type="SAM" id="MobiDB-lite"/>
    </source>
</evidence>
<evidence type="ECO:0000313" key="9">
    <source>
        <dbReference type="EMBL" id="PRP77167.1"/>
    </source>
</evidence>
<feature type="coiled-coil region" evidence="4">
    <location>
        <begin position="545"/>
        <end position="617"/>
    </location>
</feature>
<dbReference type="PROSITE" id="PS51444">
    <property type="entry name" value="FH2"/>
    <property type="match status" value="1"/>
</dbReference>
<dbReference type="SMART" id="SM00239">
    <property type="entry name" value="C2"/>
    <property type="match status" value="1"/>
</dbReference>
<dbReference type="SUPFAM" id="SSF49562">
    <property type="entry name" value="C2 domain (Calcium/lipid-binding domain, CaLB)"/>
    <property type="match status" value="1"/>
</dbReference>
<evidence type="ECO:0000259" key="6">
    <source>
        <dbReference type="PROSITE" id="PS50004"/>
    </source>
</evidence>
<dbReference type="PANTHER" id="PTHR46345">
    <property type="entry name" value="INVERTED FORMIN-2"/>
    <property type="match status" value="1"/>
</dbReference>
<feature type="coiled-coil region" evidence="4">
    <location>
        <begin position="976"/>
        <end position="1027"/>
    </location>
</feature>
<dbReference type="Pfam" id="PF06367">
    <property type="entry name" value="Drf_FH3"/>
    <property type="match status" value="1"/>
</dbReference>
<dbReference type="InterPro" id="IPR014768">
    <property type="entry name" value="GBD/FH3_dom"/>
</dbReference>
<dbReference type="EMBL" id="MDYQ01000276">
    <property type="protein sequence ID" value="PRP77167.1"/>
    <property type="molecule type" value="Genomic_DNA"/>
</dbReference>
<reference evidence="9 10" key="1">
    <citation type="journal article" date="2018" name="Genome Biol. Evol.">
        <title>Multiple Roots of Fruiting Body Formation in Amoebozoa.</title>
        <authorList>
            <person name="Hillmann F."/>
            <person name="Forbes G."/>
            <person name="Novohradska S."/>
            <person name="Ferling I."/>
            <person name="Riege K."/>
            <person name="Groth M."/>
            <person name="Westermann M."/>
            <person name="Marz M."/>
            <person name="Spaller T."/>
            <person name="Winckler T."/>
            <person name="Schaap P."/>
            <person name="Glockner G."/>
        </authorList>
    </citation>
    <scope>NUCLEOTIDE SEQUENCE [LARGE SCALE GENOMIC DNA]</scope>
    <source>
        <strain evidence="9 10">Jena</strain>
    </source>
</reference>
<proteinExistence type="inferred from homology"/>
<evidence type="ECO:0000256" key="2">
    <source>
        <dbReference type="ARBA" id="ARBA00023054"/>
    </source>
</evidence>
<dbReference type="Proteomes" id="UP000241769">
    <property type="component" value="Unassembled WGS sequence"/>
</dbReference>
<dbReference type="OrthoDB" id="17350at2759"/>
<dbReference type="GO" id="GO:0031267">
    <property type="term" value="F:small GTPase binding"/>
    <property type="evidence" value="ECO:0007669"/>
    <property type="project" value="InterPro"/>
</dbReference>